<comment type="caution">
    <text evidence="1">The sequence shown here is derived from an EMBL/GenBank/DDBJ whole genome shotgun (WGS) entry which is preliminary data.</text>
</comment>
<dbReference type="Proteomes" id="UP000003460">
    <property type="component" value="Unassembled WGS sequence"/>
</dbReference>
<organism evidence="1 2">
    <name type="scientific">Alloprevotella tannerae ATCC 51259</name>
    <dbReference type="NCBI Taxonomy" id="626522"/>
    <lineage>
        <taxon>Bacteria</taxon>
        <taxon>Pseudomonadati</taxon>
        <taxon>Bacteroidota</taxon>
        <taxon>Bacteroidia</taxon>
        <taxon>Bacteroidales</taxon>
        <taxon>Prevotellaceae</taxon>
        <taxon>Alloprevotella</taxon>
    </lineage>
</organism>
<gene>
    <name evidence="1" type="ORF">GCWU000325_01671</name>
</gene>
<protein>
    <submittedName>
        <fullName evidence="1">Uncharacterized protein</fullName>
    </submittedName>
</protein>
<name>C9LHK6_9BACT</name>
<dbReference type="HOGENOM" id="CLU_3314919_0_0_10"/>
<dbReference type="AlphaFoldDB" id="C9LHK6"/>
<reference evidence="1" key="1">
    <citation type="submission" date="2009-09" db="EMBL/GenBank/DDBJ databases">
        <authorList>
            <person name="Weinstock G."/>
            <person name="Sodergren E."/>
            <person name="Clifton S."/>
            <person name="Fulton L."/>
            <person name="Fulton B."/>
            <person name="Courtney L."/>
            <person name="Fronick C."/>
            <person name="Harrison M."/>
            <person name="Strong C."/>
            <person name="Farmer C."/>
            <person name="Delahaunty K."/>
            <person name="Markovic C."/>
            <person name="Hall O."/>
            <person name="Minx P."/>
            <person name="Tomlinson C."/>
            <person name="Mitreva M."/>
            <person name="Nelson J."/>
            <person name="Hou S."/>
            <person name="Wollam A."/>
            <person name="Pepin K.H."/>
            <person name="Johnson M."/>
            <person name="Bhonagiri V."/>
            <person name="Nash W.E."/>
            <person name="Warren W."/>
            <person name="Chinwalla A."/>
            <person name="Mardis E.R."/>
            <person name="Wilson R.K."/>
        </authorList>
    </citation>
    <scope>NUCLEOTIDE SEQUENCE [LARGE SCALE GENOMIC DNA]</scope>
    <source>
        <strain evidence="1">ATCC 51259</strain>
    </source>
</reference>
<dbReference type="EMBL" id="ACIJ02000021">
    <property type="protein sequence ID" value="EEX71360.1"/>
    <property type="molecule type" value="Genomic_DNA"/>
</dbReference>
<sequence length="39" mass="4539">MNTSAIEDMPDNQIQWRCSSVSINTIVRLYQLSHIPTFE</sequence>
<proteinExistence type="predicted"/>
<evidence type="ECO:0000313" key="1">
    <source>
        <dbReference type="EMBL" id="EEX71360.1"/>
    </source>
</evidence>
<keyword evidence="2" id="KW-1185">Reference proteome</keyword>
<evidence type="ECO:0000313" key="2">
    <source>
        <dbReference type="Proteomes" id="UP000003460"/>
    </source>
</evidence>
<accession>C9LHK6</accession>